<feature type="transmembrane region" description="Helical" evidence="1">
    <location>
        <begin position="68"/>
        <end position="87"/>
    </location>
</feature>
<organism evidence="2">
    <name type="scientific">Micrurus lemniscatus lemniscatus</name>
    <dbReference type="NCBI Taxonomy" id="129467"/>
    <lineage>
        <taxon>Eukaryota</taxon>
        <taxon>Metazoa</taxon>
        <taxon>Chordata</taxon>
        <taxon>Craniata</taxon>
        <taxon>Vertebrata</taxon>
        <taxon>Euteleostomi</taxon>
        <taxon>Lepidosauria</taxon>
        <taxon>Squamata</taxon>
        <taxon>Bifurcata</taxon>
        <taxon>Unidentata</taxon>
        <taxon>Episquamata</taxon>
        <taxon>Toxicofera</taxon>
        <taxon>Serpentes</taxon>
        <taxon>Colubroidea</taxon>
        <taxon>Elapidae</taxon>
        <taxon>Elapinae</taxon>
        <taxon>Micrurus</taxon>
    </lineage>
</organism>
<sequence length="109" mass="13085">MTSHFVCICHKFELVICETMWKKRFHTHGMVCFVQGLEAVVQLRSLLFSSQTFMASDEEHCRWNSTWWGIYYTILAIAIPMHFVFSYREMCNIKAKRNFRNLTTIFAYR</sequence>
<accession>A0A2D4HNV4</accession>
<reference evidence="2" key="2">
    <citation type="submission" date="2017-11" db="EMBL/GenBank/DDBJ databases">
        <title>Coralsnake Venomics: Analyses of Venom Gland Transcriptomes and Proteomes of Six Brazilian Taxa.</title>
        <authorList>
            <person name="Aird S.D."/>
            <person name="Jorge da Silva N."/>
            <person name="Qiu L."/>
            <person name="Villar-Briones A."/>
            <person name="Aparecida-Saddi V."/>
            <person name="Campos-Telles M.P."/>
            <person name="Grau M."/>
            <person name="Mikheyev A.S."/>
        </authorList>
    </citation>
    <scope>NUCLEOTIDE SEQUENCE</scope>
    <source>
        <tissue evidence="2">Venom_gland</tissue>
    </source>
</reference>
<evidence type="ECO:0000313" key="2">
    <source>
        <dbReference type="EMBL" id="LAA73642.1"/>
    </source>
</evidence>
<dbReference type="EMBL" id="IACK01042798">
    <property type="protein sequence ID" value="LAA73642.1"/>
    <property type="molecule type" value="Transcribed_RNA"/>
</dbReference>
<keyword evidence="1" id="KW-0472">Membrane</keyword>
<proteinExistence type="predicted"/>
<reference evidence="2" key="1">
    <citation type="submission" date="2017-07" db="EMBL/GenBank/DDBJ databases">
        <authorList>
            <person name="Mikheyev A."/>
            <person name="Grau M."/>
        </authorList>
    </citation>
    <scope>NUCLEOTIDE SEQUENCE</scope>
    <source>
        <tissue evidence="2">Venom_gland</tissue>
    </source>
</reference>
<name>A0A2D4HNV4_MICLE</name>
<evidence type="ECO:0000256" key="1">
    <source>
        <dbReference type="SAM" id="Phobius"/>
    </source>
</evidence>
<protein>
    <submittedName>
        <fullName evidence="2">Uncharacterized protein</fullName>
    </submittedName>
</protein>
<keyword evidence="1" id="KW-1133">Transmembrane helix</keyword>
<keyword evidence="1" id="KW-0812">Transmembrane</keyword>
<dbReference type="AlphaFoldDB" id="A0A2D4HNV4"/>